<dbReference type="InterPro" id="IPR037359">
    <property type="entry name" value="NST/OST"/>
</dbReference>
<keyword evidence="9" id="KW-0735">Signal-anchor</keyword>
<dbReference type="EMBL" id="CP092875">
    <property type="protein sequence ID" value="UYV75818.1"/>
    <property type="molecule type" value="Genomic_DNA"/>
</dbReference>
<keyword evidence="14" id="KW-0325">Glycoprotein</keyword>
<dbReference type="InterPro" id="IPR056793">
    <property type="entry name" value="HSNSD_N"/>
</dbReference>
<evidence type="ECO:0000259" key="16">
    <source>
        <dbReference type="Pfam" id="PF00685"/>
    </source>
</evidence>
<keyword evidence="20" id="KW-1185">Reference proteome</keyword>
<evidence type="ECO:0000256" key="7">
    <source>
        <dbReference type="ARBA" id="ARBA00022692"/>
    </source>
</evidence>
<feature type="domain" description="Heparan sulphate-N-deacetylase deacetylase" evidence="17">
    <location>
        <begin position="203"/>
        <end position="407"/>
    </location>
</feature>
<feature type="domain" description="Heparan sulfate-N-deacetylase N-terminal" evidence="18">
    <location>
        <begin position="6"/>
        <end position="193"/>
    </location>
</feature>
<dbReference type="PANTHER" id="PTHR10605:SF56">
    <property type="entry name" value="BIFUNCTIONAL HEPARAN SULFATE N-DEACETYLASE_N-SULFOTRANSFERASE"/>
    <property type="match status" value="1"/>
</dbReference>
<comment type="similarity">
    <text evidence="4">Belongs to the sulfotransferase 1 family. NDST subfamily.</text>
</comment>
<keyword evidence="15" id="KW-0511">Multifunctional enzyme</keyword>
<evidence type="ECO:0000259" key="17">
    <source>
        <dbReference type="Pfam" id="PF12062"/>
    </source>
</evidence>
<gene>
    <name evidence="19" type="ORF">LAZ67_13001434</name>
</gene>
<dbReference type="Pfam" id="PF25119">
    <property type="entry name" value="HSNSD_N"/>
    <property type="match status" value="1"/>
</dbReference>
<evidence type="ECO:0000256" key="10">
    <source>
        <dbReference type="ARBA" id="ARBA00022989"/>
    </source>
</evidence>
<evidence type="ECO:0000256" key="3">
    <source>
        <dbReference type="ARBA" id="ARBA00005093"/>
    </source>
</evidence>
<dbReference type="InterPro" id="IPR027417">
    <property type="entry name" value="P-loop_NTPase"/>
</dbReference>
<feature type="domain" description="Sulfotransferase" evidence="16">
    <location>
        <begin position="497"/>
        <end position="719"/>
    </location>
</feature>
<keyword evidence="12" id="KW-0472">Membrane</keyword>
<evidence type="ECO:0000256" key="5">
    <source>
        <dbReference type="ARBA" id="ARBA00012979"/>
    </source>
</evidence>
<comment type="pathway">
    <text evidence="3">Glycan metabolism; heparan sulfate biosynthesis.</text>
</comment>
<evidence type="ECO:0000313" key="19">
    <source>
        <dbReference type="EMBL" id="UYV75818.1"/>
    </source>
</evidence>
<evidence type="ECO:0000259" key="18">
    <source>
        <dbReference type="Pfam" id="PF25119"/>
    </source>
</evidence>
<evidence type="ECO:0000313" key="20">
    <source>
        <dbReference type="Proteomes" id="UP001235939"/>
    </source>
</evidence>
<evidence type="ECO:0000256" key="2">
    <source>
        <dbReference type="ARBA" id="ARBA00004841"/>
    </source>
</evidence>
<dbReference type="Pfam" id="PF12062">
    <property type="entry name" value="HSNSD-CE"/>
    <property type="match status" value="1"/>
</dbReference>
<sequence length="773" mass="89393">MGNGRRFKVEAASGRGGLPMLTSLDKGKFAAVVFENMERFLSMSKWNKELLLKYCREYHVGIVGFLRPAAEEPAVVPPRPGFPHTVHSRLELYNARLNPDSPVLRLTRPGEVYRGQLPGDWSVLVPPNSSYVPVAWAQPLYPPAPVNGSTEPTELVTVLQDPGIGDQVPKVLFGSGFQFWLHRLLFLDALSFLSHGKLSLPLQRHLLIDIDDIFVGERGTRMKPADVYALLEAQRKFQTMVNGFRFNLGFSGKFYHKGTAEENEGDNLLIKYADKFWWFCHMWSHSQPHLFANVTALEMEMRMNREFARTHHIPTDSGYSVAPHHSGVFPVHEPLYEAWKKVWNVKVTSTEEYPHLRPARLRRGFMHRNIMVLPRQTCGLYTHTIFLHKYPSGPEKLEASIHGGELFYTFVTNPVNVFMTHLSNYGNDRLALYTFESVLKFVHCWTNLDLATVPPLQLAHHYFQAFPEETDPLWKNPCDDKRHMSIWAPNKSCEQLPKFLVIGPQKTGTTALYTFLSMHPAILSNYPSPETFEEVQFFNGRNYYRGLDWYMSFFPVPKNSTDRYLFEKSATYFDGELVPLRAHTLLPTAKLITILISPVKRAYSWYQHMRTHRDSAALNFTFYEVVTADERAPRVLRDLRNRCLNPGMYAQHLERWLSYFPPSQLMIIDGEALKANPILVMNTLQRFLQIKPFYDYHHHLRYDPKKGFFCQVTQRNSTRCLGRSKGRHYPILPKEAERFLRKFYLAHNVALSKLLDRLNLPAPSWLREALTTA</sequence>
<reference evidence="19 20" key="1">
    <citation type="submission" date="2022-01" db="EMBL/GenBank/DDBJ databases">
        <title>A chromosomal length assembly of Cordylochernes scorpioides.</title>
        <authorList>
            <person name="Zeh D."/>
            <person name="Zeh J."/>
        </authorList>
    </citation>
    <scope>NUCLEOTIDE SEQUENCE [LARGE SCALE GENOMIC DNA]</scope>
    <source>
        <strain evidence="19">IN4F17</strain>
        <tissue evidence="19">Whole Body</tissue>
    </source>
</reference>
<name>A0ABY6L4A0_9ARAC</name>
<evidence type="ECO:0000256" key="13">
    <source>
        <dbReference type="ARBA" id="ARBA00023157"/>
    </source>
</evidence>
<dbReference type="EC" id="2.8.2.8" evidence="5"/>
<dbReference type="InterPro" id="IPR000863">
    <property type="entry name" value="Sulfotransferase_dom"/>
</dbReference>
<evidence type="ECO:0000256" key="4">
    <source>
        <dbReference type="ARBA" id="ARBA00010420"/>
    </source>
</evidence>
<keyword evidence="7" id="KW-0812">Transmembrane</keyword>
<keyword evidence="8" id="KW-0378">Hydrolase</keyword>
<evidence type="ECO:0000256" key="12">
    <source>
        <dbReference type="ARBA" id="ARBA00023136"/>
    </source>
</evidence>
<evidence type="ECO:0000256" key="11">
    <source>
        <dbReference type="ARBA" id="ARBA00023034"/>
    </source>
</evidence>
<dbReference type="PANTHER" id="PTHR10605">
    <property type="entry name" value="HEPARAN SULFATE SULFOTRANSFERASE"/>
    <property type="match status" value="1"/>
</dbReference>
<evidence type="ECO:0000256" key="8">
    <source>
        <dbReference type="ARBA" id="ARBA00022801"/>
    </source>
</evidence>
<evidence type="ECO:0000256" key="14">
    <source>
        <dbReference type="ARBA" id="ARBA00023180"/>
    </source>
</evidence>
<comment type="subcellular location">
    <subcellularLocation>
        <location evidence="1">Golgi apparatus membrane</location>
        <topology evidence="1">Single-pass type II membrane protein</topology>
    </subcellularLocation>
</comment>
<accession>A0ABY6L4A0</accession>
<proteinExistence type="inferred from homology"/>
<protein>
    <recommendedName>
        <fullName evidence="5">[heparan sulfate]-glucosamine N-sulfotransferase</fullName>
        <ecNumber evidence="5">2.8.2.8</ecNumber>
    </recommendedName>
</protein>
<evidence type="ECO:0000256" key="15">
    <source>
        <dbReference type="ARBA" id="ARBA00023268"/>
    </source>
</evidence>
<dbReference type="Gene3D" id="3.40.50.300">
    <property type="entry name" value="P-loop containing nucleotide triphosphate hydrolases"/>
    <property type="match status" value="1"/>
</dbReference>
<keyword evidence="6" id="KW-0808">Transferase</keyword>
<dbReference type="InterPro" id="IPR021930">
    <property type="entry name" value="Heparan_SO4_deacetylase_dom"/>
</dbReference>
<keyword evidence="11" id="KW-0333">Golgi apparatus</keyword>
<evidence type="ECO:0000256" key="9">
    <source>
        <dbReference type="ARBA" id="ARBA00022968"/>
    </source>
</evidence>
<comment type="pathway">
    <text evidence="2">Glycan metabolism; heparin biosynthesis.</text>
</comment>
<keyword evidence="10" id="KW-1133">Transmembrane helix</keyword>
<dbReference type="SUPFAM" id="SSF52540">
    <property type="entry name" value="P-loop containing nucleoside triphosphate hydrolases"/>
    <property type="match status" value="1"/>
</dbReference>
<keyword evidence="13" id="KW-1015">Disulfide bond</keyword>
<evidence type="ECO:0000256" key="6">
    <source>
        <dbReference type="ARBA" id="ARBA00022679"/>
    </source>
</evidence>
<organism evidence="19 20">
    <name type="scientific">Cordylochernes scorpioides</name>
    <dbReference type="NCBI Taxonomy" id="51811"/>
    <lineage>
        <taxon>Eukaryota</taxon>
        <taxon>Metazoa</taxon>
        <taxon>Ecdysozoa</taxon>
        <taxon>Arthropoda</taxon>
        <taxon>Chelicerata</taxon>
        <taxon>Arachnida</taxon>
        <taxon>Pseudoscorpiones</taxon>
        <taxon>Cheliferoidea</taxon>
        <taxon>Chernetidae</taxon>
        <taxon>Cordylochernes</taxon>
    </lineage>
</organism>
<evidence type="ECO:0000256" key="1">
    <source>
        <dbReference type="ARBA" id="ARBA00004323"/>
    </source>
</evidence>
<dbReference type="Pfam" id="PF00685">
    <property type="entry name" value="Sulfotransfer_1"/>
    <property type="match status" value="1"/>
</dbReference>
<dbReference type="Proteomes" id="UP001235939">
    <property type="component" value="Chromosome 13"/>
</dbReference>